<dbReference type="Pfam" id="PF05970">
    <property type="entry name" value="PIF1"/>
    <property type="match status" value="1"/>
</dbReference>
<feature type="region of interest" description="Disordered" evidence="3">
    <location>
        <begin position="116"/>
        <end position="184"/>
    </location>
</feature>
<dbReference type="GO" id="GO:0006281">
    <property type="term" value="P:DNA repair"/>
    <property type="evidence" value="ECO:0007669"/>
    <property type="project" value="UniProtKB-KW"/>
</dbReference>
<dbReference type="InterPro" id="IPR035979">
    <property type="entry name" value="RBD_domain_sf"/>
</dbReference>
<dbReference type="GO" id="GO:0005524">
    <property type="term" value="F:ATP binding"/>
    <property type="evidence" value="ECO:0007669"/>
    <property type="project" value="UniProtKB-KW"/>
</dbReference>
<evidence type="ECO:0000259" key="4">
    <source>
        <dbReference type="PROSITE" id="PS50102"/>
    </source>
</evidence>
<dbReference type="PANTHER" id="PTHR10492:SF57">
    <property type="entry name" value="ATP-DEPENDENT DNA HELICASE"/>
    <property type="match status" value="1"/>
</dbReference>
<dbReference type="InterPro" id="IPR010285">
    <property type="entry name" value="DNA_helicase_pif1-like_DEAD"/>
</dbReference>
<dbReference type="InterPro" id="IPR000504">
    <property type="entry name" value="RRM_dom"/>
</dbReference>
<sequence>MDNTHNNNMSSKQIPSEGNQPTDVQLSVAPGSGSSVNGKDHKIFVGCLSIDTTDASLSAYFSKFGKVENCKVVRHVKNKHSRCFGFVTFVCTQTAAIISGGPHTIDGKVVDVKQMENQQPKNKLGNKRTRKNTQSRGESKAKGIKQEVSKKEVDEKRGTNKKKDVLENIPTKDEQVQNTSDIPSEGELDAVPHVIQEYIWAHIPSLPDKDDDTPIAKMHREIRETMHMQLHRCSDSWCGPSDPIYGRCKKGFPAPYSKCTVLRPDRPAMYFRPSPTDGGAQLEYALKYPFKGPGHCYVECKEESGNKIGIDEPAQYAKMNFRGATEAYAIVHSMPFARLSHHVVKLAIHLPNQQPIVYRAFQLVSKAQQIQQGELPETHCSAYWKQWQNEWKNDPKFKDILFEKVPEQFRWAKDKWVLYKRQQIKGHLSAELFPVPPSDPERFALYSLMRHFPGDPDHLKMVNGLLCTSFTEAAIMHGLLEDGKIWDKTLAEAALSRWPDQMRWLFVSIMVYGQPSNAIEFTDAAIEEFFFGDDDLNFPPGQPNLRPQPNAPPPLNSDQQKVFDAVLLAIQSNPRDPTVPRRFFIYGDGGTGKTFLFGQIIRRLRKAPYTYKVLATASTGCAAILLPYGKTAHSTFRLGREVSLDKLPSIPLESFFARRIREAQLIIIDEITMLHNTVIEVIDRVCKQMAIRQHKDLLFGGKTVIFSGDFKQSLPVVPHEGLTAQVTACFQTSPLFGQFTTMKLTINQRLGKGQQAYLQMCRQIGLGETGEHFWIPRQFLVKSKEELIDYVYPNFQQLLGNDKELLNRFDSRSAH</sequence>
<feature type="region of interest" description="Disordered" evidence="3">
    <location>
        <begin position="1"/>
        <end position="35"/>
    </location>
</feature>
<dbReference type="Pfam" id="PF00076">
    <property type="entry name" value="RRM_1"/>
    <property type="match status" value="1"/>
</dbReference>
<comment type="similarity">
    <text evidence="2">Belongs to the helicase family.</text>
</comment>
<dbReference type="AlphaFoldDB" id="A0ABD2K1B0"/>
<reference evidence="5 6" key="1">
    <citation type="submission" date="2024-10" db="EMBL/GenBank/DDBJ databases">
        <authorList>
            <person name="Kim D."/>
        </authorList>
    </citation>
    <scope>NUCLEOTIDE SEQUENCE [LARGE SCALE GENOMIC DNA]</scope>
    <source>
        <strain evidence="5">BH-2024</strain>
    </source>
</reference>
<keyword evidence="2" id="KW-0233">DNA recombination</keyword>
<comment type="cofactor">
    <cofactor evidence="2">
        <name>Mg(2+)</name>
        <dbReference type="ChEBI" id="CHEBI:18420"/>
    </cofactor>
</comment>
<dbReference type="Proteomes" id="UP001620626">
    <property type="component" value="Unassembled WGS sequence"/>
</dbReference>
<keyword evidence="2" id="KW-0378">Hydrolase</keyword>
<feature type="compositionally biased region" description="Basic and acidic residues" evidence="3">
    <location>
        <begin position="137"/>
        <end position="175"/>
    </location>
</feature>
<evidence type="ECO:0000313" key="6">
    <source>
        <dbReference type="Proteomes" id="UP001620626"/>
    </source>
</evidence>
<evidence type="ECO:0000256" key="1">
    <source>
        <dbReference type="PROSITE-ProRule" id="PRU00176"/>
    </source>
</evidence>
<dbReference type="InterPro" id="IPR027417">
    <property type="entry name" value="P-loop_NTPase"/>
</dbReference>
<dbReference type="PROSITE" id="PS50102">
    <property type="entry name" value="RRM"/>
    <property type="match status" value="1"/>
</dbReference>
<feature type="domain" description="RRM" evidence="4">
    <location>
        <begin position="41"/>
        <end position="117"/>
    </location>
</feature>
<evidence type="ECO:0000313" key="5">
    <source>
        <dbReference type="EMBL" id="KAL3096598.1"/>
    </source>
</evidence>
<dbReference type="Gene3D" id="3.30.70.330">
    <property type="match status" value="1"/>
</dbReference>
<dbReference type="GO" id="GO:0006310">
    <property type="term" value="P:DNA recombination"/>
    <property type="evidence" value="ECO:0007669"/>
    <property type="project" value="UniProtKB-KW"/>
</dbReference>
<dbReference type="GO" id="GO:0016787">
    <property type="term" value="F:hydrolase activity"/>
    <property type="evidence" value="ECO:0007669"/>
    <property type="project" value="UniProtKB-KW"/>
</dbReference>
<name>A0ABD2K1B0_9BILA</name>
<keyword evidence="6" id="KW-1185">Reference proteome</keyword>
<dbReference type="GO" id="GO:0043139">
    <property type="term" value="F:5'-3' DNA helicase activity"/>
    <property type="evidence" value="ECO:0007669"/>
    <property type="project" value="UniProtKB-EC"/>
</dbReference>
<dbReference type="SUPFAM" id="SSF54928">
    <property type="entry name" value="RNA-binding domain, RBD"/>
    <property type="match status" value="1"/>
</dbReference>
<dbReference type="PANTHER" id="PTHR10492">
    <property type="match status" value="1"/>
</dbReference>
<keyword evidence="2" id="KW-0347">Helicase</keyword>
<dbReference type="EC" id="5.6.2.3" evidence="2"/>
<dbReference type="SMART" id="SM00360">
    <property type="entry name" value="RRM"/>
    <property type="match status" value="1"/>
</dbReference>
<keyword evidence="2" id="KW-0234">DNA repair</keyword>
<keyword evidence="1" id="KW-0694">RNA-binding</keyword>
<accession>A0ABD2K1B0</accession>
<dbReference type="Gene3D" id="3.40.50.300">
    <property type="entry name" value="P-loop containing nucleotide triphosphate hydrolases"/>
    <property type="match status" value="1"/>
</dbReference>
<keyword evidence="2" id="KW-0067">ATP-binding</keyword>
<dbReference type="SUPFAM" id="SSF52540">
    <property type="entry name" value="P-loop containing nucleoside triphosphate hydrolases"/>
    <property type="match status" value="1"/>
</dbReference>
<dbReference type="EMBL" id="JBICBT010000856">
    <property type="protein sequence ID" value="KAL3096598.1"/>
    <property type="molecule type" value="Genomic_DNA"/>
</dbReference>
<proteinExistence type="inferred from homology"/>
<feature type="compositionally biased region" description="Polar residues" evidence="3">
    <location>
        <begin position="1"/>
        <end position="25"/>
    </location>
</feature>
<keyword evidence="2" id="KW-0227">DNA damage</keyword>
<feature type="compositionally biased region" description="Basic residues" evidence="3">
    <location>
        <begin position="124"/>
        <end position="133"/>
    </location>
</feature>
<comment type="caution">
    <text evidence="5">The sequence shown here is derived from an EMBL/GenBank/DDBJ whole genome shotgun (WGS) entry which is preliminary data.</text>
</comment>
<evidence type="ECO:0000256" key="3">
    <source>
        <dbReference type="SAM" id="MobiDB-lite"/>
    </source>
</evidence>
<organism evidence="5 6">
    <name type="scientific">Heterodera trifolii</name>
    <dbReference type="NCBI Taxonomy" id="157864"/>
    <lineage>
        <taxon>Eukaryota</taxon>
        <taxon>Metazoa</taxon>
        <taxon>Ecdysozoa</taxon>
        <taxon>Nematoda</taxon>
        <taxon>Chromadorea</taxon>
        <taxon>Rhabditida</taxon>
        <taxon>Tylenchina</taxon>
        <taxon>Tylenchomorpha</taxon>
        <taxon>Tylenchoidea</taxon>
        <taxon>Heteroderidae</taxon>
        <taxon>Heteroderinae</taxon>
        <taxon>Heterodera</taxon>
    </lineage>
</organism>
<gene>
    <name evidence="5" type="ORF">niasHT_021520</name>
</gene>
<protein>
    <recommendedName>
        <fullName evidence="2">ATP-dependent DNA helicase</fullName>
        <ecNumber evidence="2">5.6.2.3</ecNumber>
    </recommendedName>
</protein>
<comment type="catalytic activity">
    <reaction evidence="2">
        <text>ATP + H2O = ADP + phosphate + H(+)</text>
        <dbReference type="Rhea" id="RHEA:13065"/>
        <dbReference type="ChEBI" id="CHEBI:15377"/>
        <dbReference type="ChEBI" id="CHEBI:15378"/>
        <dbReference type="ChEBI" id="CHEBI:30616"/>
        <dbReference type="ChEBI" id="CHEBI:43474"/>
        <dbReference type="ChEBI" id="CHEBI:456216"/>
        <dbReference type="EC" id="5.6.2.3"/>
    </reaction>
</comment>
<keyword evidence="2" id="KW-0547">Nucleotide-binding</keyword>
<dbReference type="GO" id="GO:0003723">
    <property type="term" value="F:RNA binding"/>
    <property type="evidence" value="ECO:0007669"/>
    <property type="project" value="UniProtKB-UniRule"/>
</dbReference>
<evidence type="ECO:0000256" key="2">
    <source>
        <dbReference type="RuleBase" id="RU363044"/>
    </source>
</evidence>
<dbReference type="InterPro" id="IPR012677">
    <property type="entry name" value="Nucleotide-bd_a/b_plait_sf"/>
</dbReference>